<dbReference type="OrthoDB" id="9782387at2"/>
<dbReference type="PATRIC" id="fig|1121451.3.peg.1366"/>
<dbReference type="EMBL" id="FO203522">
    <property type="protein sequence ID" value="CCO23393.1"/>
    <property type="molecule type" value="Genomic_DNA"/>
</dbReference>
<evidence type="ECO:0000259" key="11">
    <source>
        <dbReference type="PROSITE" id="PS51918"/>
    </source>
</evidence>
<dbReference type="PROSITE" id="PS51379">
    <property type="entry name" value="4FE4S_FER_2"/>
    <property type="match status" value="2"/>
</dbReference>
<dbReference type="InterPro" id="IPR058240">
    <property type="entry name" value="rSAM_sf"/>
</dbReference>
<dbReference type="PANTHER" id="PTHR30352">
    <property type="entry name" value="PYRUVATE FORMATE-LYASE-ACTIVATING ENZYME"/>
    <property type="match status" value="1"/>
</dbReference>
<dbReference type="PROSITE" id="PS51918">
    <property type="entry name" value="RADICAL_SAM"/>
    <property type="match status" value="1"/>
</dbReference>
<evidence type="ECO:0000256" key="3">
    <source>
        <dbReference type="ARBA" id="ARBA00011245"/>
    </source>
</evidence>
<evidence type="ECO:0000256" key="8">
    <source>
        <dbReference type="ARBA" id="ARBA00023004"/>
    </source>
</evidence>
<dbReference type="SUPFAM" id="SSF102114">
    <property type="entry name" value="Radical SAM enzymes"/>
    <property type="match status" value="1"/>
</dbReference>
<dbReference type="AlphaFoldDB" id="L0R9G2"/>
<evidence type="ECO:0000256" key="6">
    <source>
        <dbReference type="ARBA" id="ARBA00022723"/>
    </source>
</evidence>
<evidence type="ECO:0000313" key="13">
    <source>
        <dbReference type="Proteomes" id="UP000010808"/>
    </source>
</evidence>
<dbReference type="NCBIfam" id="TIGR02494">
    <property type="entry name" value="PFLE_PFLC"/>
    <property type="match status" value="1"/>
</dbReference>
<comment type="similarity">
    <text evidence="2">Belongs to the organic radical-activating enzymes family.</text>
</comment>
<dbReference type="Proteomes" id="UP000010808">
    <property type="component" value="Chromosome"/>
</dbReference>
<evidence type="ECO:0000256" key="7">
    <source>
        <dbReference type="ARBA" id="ARBA00023002"/>
    </source>
</evidence>
<dbReference type="InterPro" id="IPR034457">
    <property type="entry name" value="Organic_radical-activating"/>
</dbReference>
<dbReference type="SFLD" id="SFLDG01066">
    <property type="entry name" value="organic_radical-activating_enz"/>
    <property type="match status" value="1"/>
</dbReference>
<evidence type="ECO:0000256" key="9">
    <source>
        <dbReference type="ARBA" id="ARBA00023014"/>
    </source>
</evidence>
<feature type="domain" description="4Fe-4S ferredoxin-type" evidence="10">
    <location>
        <begin position="94"/>
        <end position="123"/>
    </location>
</feature>
<gene>
    <name evidence="12" type="ORF">DESAM_21112</name>
</gene>
<keyword evidence="13" id="KW-1185">Reference proteome</keyword>
<keyword evidence="8" id="KW-0408">Iron</keyword>
<organism evidence="12 13">
    <name type="scientific">Maridesulfovibrio hydrothermalis AM13 = DSM 14728</name>
    <dbReference type="NCBI Taxonomy" id="1121451"/>
    <lineage>
        <taxon>Bacteria</taxon>
        <taxon>Pseudomonadati</taxon>
        <taxon>Thermodesulfobacteriota</taxon>
        <taxon>Desulfovibrionia</taxon>
        <taxon>Desulfovibrionales</taxon>
        <taxon>Desulfovibrionaceae</taxon>
        <taxon>Maridesulfovibrio</taxon>
    </lineage>
</organism>
<proteinExistence type="inferred from homology"/>
<keyword evidence="4" id="KW-0004">4Fe-4S</keyword>
<dbReference type="InterPro" id="IPR001989">
    <property type="entry name" value="Radical_activat_CS"/>
</dbReference>
<dbReference type="GO" id="GO:0043365">
    <property type="term" value="F:[formate-C-acetyltransferase]-activating enzyme activity"/>
    <property type="evidence" value="ECO:0007669"/>
    <property type="project" value="UniProtKB-EC"/>
</dbReference>
<dbReference type="PIRSF" id="PIRSF000371">
    <property type="entry name" value="PFL_act_enz"/>
    <property type="match status" value="1"/>
</dbReference>
<dbReference type="SFLD" id="SFLDG01118">
    <property type="entry name" value="activating_enzymes__group_2"/>
    <property type="match status" value="1"/>
</dbReference>
<dbReference type="GO" id="GO:0046872">
    <property type="term" value="F:metal ion binding"/>
    <property type="evidence" value="ECO:0007669"/>
    <property type="project" value="UniProtKB-KW"/>
</dbReference>
<dbReference type="InterPro" id="IPR040074">
    <property type="entry name" value="BssD/PflA/YjjW"/>
</dbReference>
<accession>L0R9G2</accession>
<feature type="domain" description="4Fe-4S ferredoxin-type" evidence="10">
    <location>
        <begin position="64"/>
        <end position="93"/>
    </location>
</feature>
<evidence type="ECO:0000256" key="5">
    <source>
        <dbReference type="ARBA" id="ARBA00022691"/>
    </source>
</evidence>
<dbReference type="EC" id="1.97.1.4" evidence="12"/>
<keyword evidence="9" id="KW-0411">Iron-sulfur</keyword>
<dbReference type="InterPro" id="IPR012839">
    <property type="entry name" value="Organic_radical_activase"/>
</dbReference>
<dbReference type="HOGENOM" id="CLU_058969_0_0_7"/>
<dbReference type="Gene3D" id="3.80.30.10">
    <property type="entry name" value="pyruvate-formate lyase- activating enzyme"/>
    <property type="match status" value="1"/>
</dbReference>
<evidence type="ECO:0000256" key="2">
    <source>
        <dbReference type="ARBA" id="ARBA00009777"/>
    </source>
</evidence>
<dbReference type="Pfam" id="PF04055">
    <property type="entry name" value="Radical_SAM"/>
    <property type="match status" value="1"/>
</dbReference>
<dbReference type="PROSITE" id="PS01087">
    <property type="entry name" value="RADICAL_ACTIVATING"/>
    <property type="match status" value="1"/>
</dbReference>
<comment type="subunit">
    <text evidence="3">Monomer.</text>
</comment>
<dbReference type="InterPro" id="IPR007197">
    <property type="entry name" value="rSAM"/>
</dbReference>
<keyword evidence="7 12" id="KW-0560">Oxidoreductase</keyword>
<protein>
    <submittedName>
        <fullName evidence="12">Glycyl-radical enzyme activating protein family</fullName>
        <ecNumber evidence="12">1.97.1.4</ecNumber>
    </submittedName>
</protein>
<evidence type="ECO:0000256" key="1">
    <source>
        <dbReference type="ARBA" id="ARBA00001966"/>
    </source>
</evidence>
<dbReference type="RefSeq" id="WP_015335997.1">
    <property type="nucleotide sequence ID" value="NC_020055.1"/>
</dbReference>
<dbReference type="SFLD" id="SFLDS00029">
    <property type="entry name" value="Radical_SAM"/>
    <property type="match status" value="1"/>
</dbReference>
<evidence type="ECO:0000256" key="4">
    <source>
        <dbReference type="ARBA" id="ARBA00022485"/>
    </source>
</evidence>
<dbReference type="SUPFAM" id="SSF54862">
    <property type="entry name" value="4Fe-4S ferredoxins"/>
    <property type="match status" value="1"/>
</dbReference>
<dbReference type="STRING" id="1121451.DESAM_21112"/>
<dbReference type="InterPro" id="IPR017896">
    <property type="entry name" value="4Fe4S_Fe-S-bd"/>
</dbReference>
<reference evidence="12 13" key="1">
    <citation type="submission" date="2012-10" db="EMBL/GenBank/DDBJ databases">
        <authorList>
            <person name="Genoscope - CEA"/>
        </authorList>
    </citation>
    <scope>NUCLEOTIDE SEQUENCE [LARGE SCALE GENOMIC DNA]</scope>
    <source>
        <strain evidence="13">AM13 / DSM 14728</strain>
    </source>
</reference>
<evidence type="ECO:0000313" key="12">
    <source>
        <dbReference type="EMBL" id="CCO23393.1"/>
    </source>
</evidence>
<dbReference type="GO" id="GO:0051539">
    <property type="term" value="F:4 iron, 4 sulfur cluster binding"/>
    <property type="evidence" value="ECO:0007669"/>
    <property type="project" value="UniProtKB-KW"/>
</dbReference>
<name>L0R9G2_9BACT</name>
<dbReference type="PANTHER" id="PTHR30352:SF4">
    <property type="entry name" value="PYRUVATE FORMATE-LYASE 2-ACTIVATING ENZYME"/>
    <property type="match status" value="1"/>
</dbReference>
<evidence type="ECO:0000259" key="10">
    <source>
        <dbReference type="PROSITE" id="PS51379"/>
    </source>
</evidence>
<sequence length="324" mass="36455">MRWKERQHKFNLNDKNKASLTGLVFDIQRFAVHDGNGIRTLVFLKGCPLECRWCQNPESMSSKPEIMRIPHHCISCVKCATLCPEQAIVIKENFKVEIDRNKCTYCGECVEKCYAGSMTIVGRYMSVEEVMEEVERDRPFYNTSGGGVTFSGGEPTLQSNFLISALKEAQKRGLHTAIESCCLCTQGTFLKVLEHTDLILTDIKHMDSEKHQELTGAPNEQILSNIRMAAEMGKKMRIRIPLIPSCNDSAENIEATAKFVESLGESVEGLDILPYHRLGEPKWEQLDREYPLHGTTPPDREHVLSLKNLVSRHCPNVSVGGSEG</sequence>
<comment type="cofactor">
    <cofactor evidence="1">
        <name>[4Fe-4S] cluster</name>
        <dbReference type="ChEBI" id="CHEBI:49883"/>
    </cofactor>
</comment>
<dbReference type="eggNOG" id="COG1180">
    <property type="taxonomic scope" value="Bacteria"/>
</dbReference>
<feature type="domain" description="Radical SAM core" evidence="11">
    <location>
        <begin position="33"/>
        <end position="313"/>
    </location>
</feature>
<keyword evidence="5" id="KW-0949">S-adenosyl-L-methionine</keyword>
<keyword evidence="6" id="KW-0479">Metal-binding</keyword>
<dbReference type="KEGG" id="dhy:DESAM_21112"/>
<dbReference type="Gene3D" id="3.30.70.20">
    <property type="match status" value="1"/>
</dbReference>